<evidence type="ECO:0000256" key="6">
    <source>
        <dbReference type="ARBA" id="ARBA00035673"/>
    </source>
</evidence>
<dbReference type="Pfam" id="PF07947">
    <property type="entry name" value="YhhN"/>
    <property type="match status" value="1"/>
</dbReference>
<evidence type="ECO:0000313" key="11">
    <source>
        <dbReference type="RefSeq" id="XP_054851036.1"/>
    </source>
</evidence>
<feature type="transmembrane region" description="Helical" evidence="9">
    <location>
        <begin position="124"/>
        <end position="141"/>
    </location>
</feature>
<dbReference type="GeneID" id="129340338"/>
<name>A0AA97K9H9_EUBMA</name>
<dbReference type="PANTHER" id="PTHR31885:SF12">
    <property type="entry name" value="LYSOPLASMALOGENASE"/>
    <property type="match status" value="1"/>
</dbReference>
<keyword evidence="4 9" id="KW-1133">Transmembrane helix</keyword>
<evidence type="ECO:0000256" key="1">
    <source>
        <dbReference type="ARBA" id="ARBA00004141"/>
    </source>
</evidence>
<comment type="similarity">
    <text evidence="2">Belongs to the TMEM86 family.</text>
</comment>
<dbReference type="InterPro" id="IPR012506">
    <property type="entry name" value="TMEM86B-like"/>
</dbReference>
<comment type="subcellular location">
    <subcellularLocation>
        <location evidence="1">Membrane</location>
        <topology evidence="1">Multi-pass membrane protein</topology>
    </subcellularLocation>
</comment>
<feature type="transmembrane region" description="Helical" evidence="9">
    <location>
        <begin position="147"/>
        <end position="167"/>
    </location>
</feature>
<feature type="transmembrane region" description="Helical" evidence="9">
    <location>
        <begin position="204"/>
        <end position="221"/>
    </location>
</feature>
<evidence type="ECO:0000256" key="4">
    <source>
        <dbReference type="ARBA" id="ARBA00022989"/>
    </source>
</evidence>
<keyword evidence="5 9" id="KW-0472">Membrane</keyword>
<evidence type="ECO:0000256" key="8">
    <source>
        <dbReference type="ARBA" id="ARBA00049560"/>
    </source>
</evidence>
<accession>A0AA97K9H9</accession>
<sequence>MDILEIDAQYRKKVAANNRNLLLKLMPFLISGLLYFVLLLPEPSVLSTVLKCLPTLSLAYFVVIQSQGAWTPYAQRIFQGLLFSAVGDLCLVWPKLFLPGMAAFAVCHVFYILAFGLRPFRPLTLLLFTGLGAAVYIYLLLPCMTGLYIWASAAYGGLLCTMAGRAVSQPTHQLSTSVGSLLFLVSDIFVALDKFCSSLPHARLFIMSTYYPAQALIAVSVSSQNNHWKRN</sequence>
<dbReference type="RefSeq" id="XP_054851036.1">
    <property type="nucleotide sequence ID" value="XM_054995061.1"/>
</dbReference>
<evidence type="ECO:0000256" key="7">
    <source>
        <dbReference type="ARBA" id="ARBA00049458"/>
    </source>
</evidence>
<protein>
    <recommendedName>
        <fullName evidence="6">lysoplasmalogenase</fullName>
        <ecNumber evidence="6">3.3.2.2</ecNumber>
    </recommendedName>
</protein>
<evidence type="ECO:0000256" key="9">
    <source>
        <dbReference type="SAM" id="Phobius"/>
    </source>
</evidence>
<comment type="catalytic activity">
    <reaction evidence="7">
        <text>a 1-O-(1Z-alkenyl)-sn-glycero-3-phosphoethanolamine + H2O = a 2,3-saturated aldehyde + sn-glycero-3-phosphoethanolamine</text>
        <dbReference type="Rhea" id="RHEA:16905"/>
        <dbReference type="ChEBI" id="CHEBI:15377"/>
        <dbReference type="ChEBI" id="CHEBI:73359"/>
        <dbReference type="ChEBI" id="CHEBI:77288"/>
        <dbReference type="ChEBI" id="CHEBI:143890"/>
        <dbReference type="EC" id="3.3.2.2"/>
    </reaction>
</comment>
<dbReference type="GO" id="GO:0047408">
    <property type="term" value="F:alkenylglycerophosphocholine hydrolase activity"/>
    <property type="evidence" value="ECO:0007669"/>
    <property type="project" value="UniProtKB-EC"/>
</dbReference>
<feature type="transmembrane region" description="Helical" evidence="9">
    <location>
        <begin position="174"/>
        <end position="192"/>
    </location>
</feature>
<dbReference type="KEGG" id="emc:129340338"/>
<proteinExistence type="inferred from homology"/>
<keyword evidence="3 9" id="KW-0812">Transmembrane</keyword>
<dbReference type="AlphaFoldDB" id="A0AA97K9H9"/>
<organism evidence="10 11">
    <name type="scientific">Eublepharis macularius</name>
    <name type="common">Leopard gecko</name>
    <name type="synonym">Cyrtodactylus macularius</name>
    <dbReference type="NCBI Taxonomy" id="481883"/>
    <lineage>
        <taxon>Eukaryota</taxon>
        <taxon>Metazoa</taxon>
        <taxon>Chordata</taxon>
        <taxon>Craniata</taxon>
        <taxon>Vertebrata</taxon>
        <taxon>Euteleostomi</taxon>
        <taxon>Lepidosauria</taxon>
        <taxon>Squamata</taxon>
        <taxon>Bifurcata</taxon>
        <taxon>Gekkota</taxon>
        <taxon>Eublepharidae</taxon>
        <taxon>Eublepharinae</taxon>
        <taxon>Eublepharis</taxon>
    </lineage>
</organism>
<dbReference type="PANTHER" id="PTHR31885">
    <property type="entry name" value="GH04784P"/>
    <property type="match status" value="1"/>
</dbReference>
<evidence type="ECO:0000256" key="3">
    <source>
        <dbReference type="ARBA" id="ARBA00022692"/>
    </source>
</evidence>
<dbReference type="Proteomes" id="UP001190640">
    <property type="component" value="Chromosome 12"/>
</dbReference>
<dbReference type="CTD" id="255043"/>
<keyword evidence="10" id="KW-1185">Reference proteome</keyword>
<evidence type="ECO:0000256" key="2">
    <source>
        <dbReference type="ARBA" id="ARBA00007375"/>
    </source>
</evidence>
<dbReference type="EC" id="3.3.2.2" evidence="6"/>
<gene>
    <name evidence="11" type="primary">TMEM86B</name>
</gene>
<feature type="transmembrane region" description="Helical" evidence="9">
    <location>
        <begin position="21"/>
        <end position="39"/>
    </location>
</feature>
<evidence type="ECO:0000313" key="10">
    <source>
        <dbReference type="Proteomes" id="UP001190640"/>
    </source>
</evidence>
<evidence type="ECO:0000256" key="5">
    <source>
        <dbReference type="ARBA" id="ARBA00023136"/>
    </source>
</evidence>
<comment type="catalytic activity">
    <reaction evidence="8">
        <text>a 1-O-(1Z-alkenyl)-sn-glycero-3-phosphocholine + H2O = a 2,3-saturated aldehyde + sn-glycerol 3-phosphocholine</text>
        <dbReference type="Rhea" id="RHEA:22544"/>
        <dbReference type="ChEBI" id="CHEBI:15377"/>
        <dbReference type="ChEBI" id="CHEBI:16870"/>
        <dbReference type="ChEBI" id="CHEBI:73359"/>
        <dbReference type="ChEBI" id="CHEBI:77287"/>
        <dbReference type="EC" id="3.3.2.2"/>
    </reaction>
</comment>
<dbReference type="GO" id="GO:0016020">
    <property type="term" value="C:membrane"/>
    <property type="evidence" value="ECO:0007669"/>
    <property type="project" value="UniProtKB-SubCell"/>
</dbReference>
<reference evidence="11" key="1">
    <citation type="submission" date="2025-08" db="UniProtKB">
        <authorList>
            <consortium name="RefSeq"/>
        </authorList>
    </citation>
    <scope>IDENTIFICATION</scope>
    <source>
        <tissue evidence="11">Blood</tissue>
    </source>
</reference>
<feature type="transmembrane region" description="Helical" evidence="9">
    <location>
        <begin position="100"/>
        <end position="117"/>
    </location>
</feature>